<dbReference type="PANTHER" id="PTHR43163">
    <property type="entry name" value="DIPEPTIDE TRANSPORT SYSTEM PERMEASE PROTEIN DPPB-RELATED"/>
    <property type="match status" value="1"/>
</dbReference>
<dbReference type="OrthoDB" id="9778910at2"/>
<reference evidence="8 9" key="1">
    <citation type="submission" date="2018-06" db="EMBL/GenBank/DDBJ databases">
        <authorList>
            <consortium name="Pathogen Informatics"/>
            <person name="Doyle S."/>
        </authorList>
    </citation>
    <scope>NUCLEOTIDE SEQUENCE [LARGE SCALE GENOMIC DNA]</scope>
    <source>
        <strain evidence="8 9">NCTC12475</strain>
    </source>
</reference>
<dbReference type="PANTHER" id="PTHR43163:SF6">
    <property type="entry name" value="DIPEPTIDE TRANSPORT SYSTEM PERMEASE PROTEIN DPPB-RELATED"/>
    <property type="match status" value="1"/>
</dbReference>
<comment type="similarity">
    <text evidence="7">Belongs to the binding-protein-dependent transport system permease family.</text>
</comment>
<dbReference type="GO" id="GO:0055085">
    <property type="term" value="P:transmembrane transport"/>
    <property type="evidence" value="ECO:0007669"/>
    <property type="project" value="InterPro"/>
</dbReference>
<evidence type="ECO:0000256" key="2">
    <source>
        <dbReference type="ARBA" id="ARBA00022448"/>
    </source>
</evidence>
<dbReference type="EMBL" id="UFVD01000001">
    <property type="protein sequence ID" value="SUX11004.1"/>
    <property type="molecule type" value="Genomic_DNA"/>
</dbReference>
<dbReference type="Pfam" id="PF00528">
    <property type="entry name" value="BPD_transp_1"/>
    <property type="match status" value="1"/>
</dbReference>
<sequence>MKSLISKELFSAILLLFCLSFCIYLVAYLLPTDAVYAMFSRPEVVSEAIKEQISHKLGLDRPFLVQYFSWLKNALCGNFGYSLIDFRSINELFNERFLNTIILNGLNLILLIIFSLIFGIISALNENKFIDHAITFVSFGFVCMPSFWIALVAIMVFSVHFGIFPTSGLHALGDDSLKSRAYHIVLPLLVLFVAHIGLYIRVVRSSFLVSLKQPFVFAMFARGVSKFEIYKGVLKHSLVPIISYIGANFAALITGSYIIESIFLYPGLGELAITSILSKDYSVILAVILLTAVFAVFGNLFAKILCIIINRGQKSL</sequence>
<comment type="subcellular location">
    <subcellularLocation>
        <location evidence="1 7">Cell membrane</location>
        <topology evidence="1 7">Multi-pass membrane protein</topology>
    </subcellularLocation>
</comment>
<dbReference type="GO" id="GO:0005886">
    <property type="term" value="C:plasma membrane"/>
    <property type="evidence" value="ECO:0007669"/>
    <property type="project" value="UniProtKB-SubCell"/>
</dbReference>
<keyword evidence="2 7" id="KW-0813">Transport</keyword>
<dbReference type="RefSeq" id="WP_089181784.1">
    <property type="nucleotide sequence ID" value="NZ_CP043427.1"/>
</dbReference>
<feature type="transmembrane region" description="Helical" evidence="7">
    <location>
        <begin position="283"/>
        <end position="309"/>
    </location>
</feature>
<dbReference type="GeneID" id="93089873"/>
<evidence type="ECO:0000256" key="4">
    <source>
        <dbReference type="ARBA" id="ARBA00022692"/>
    </source>
</evidence>
<accession>A0A381DJX4</accession>
<dbReference type="PROSITE" id="PS50928">
    <property type="entry name" value="ABC_TM1"/>
    <property type="match status" value="1"/>
</dbReference>
<dbReference type="Pfam" id="PF19300">
    <property type="entry name" value="BPD_transp_1_N"/>
    <property type="match status" value="1"/>
</dbReference>
<dbReference type="SUPFAM" id="SSF161098">
    <property type="entry name" value="MetI-like"/>
    <property type="match status" value="1"/>
</dbReference>
<feature type="transmembrane region" description="Helical" evidence="7">
    <location>
        <begin position="181"/>
        <end position="202"/>
    </location>
</feature>
<evidence type="ECO:0000256" key="1">
    <source>
        <dbReference type="ARBA" id="ARBA00004651"/>
    </source>
</evidence>
<feature type="transmembrane region" description="Helical" evidence="7">
    <location>
        <begin position="241"/>
        <end position="263"/>
    </location>
</feature>
<dbReference type="AlphaFoldDB" id="A0A381DJX4"/>
<evidence type="ECO:0000256" key="7">
    <source>
        <dbReference type="RuleBase" id="RU363032"/>
    </source>
</evidence>
<keyword evidence="9" id="KW-1185">Reference proteome</keyword>
<dbReference type="STRING" id="32024.GCA_000788295_01338"/>
<keyword evidence="6 7" id="KW-0472">Membrane</keyword>
<feature type="transmembrane region" description="Helical" evidence="7">
    <location>
        <begin position="136"/>
        <end position="161"/>
    </location>
</feature>
<organism evidence="8 9">
    <name type="scientific">Campylobacter sputorum subsp. sputorum</name>
    <dbReference type="NCBI Taxonomy" id="32024"/>
    <lineage>
        <taxon>Bacteria</taxon>
        <taxon>Pseudomonadati</taxon>
        <taxon>Campylobacterota</taxon>
        <taxon>Epsilonproteobacteria</taxon>
        <taxon>Campylobacterales</taxon>
        <taxon>Campylobacteraceae</taxon>
        <taxon>Campylobacter</taxon>
    </lineage>
</organism>
<feature type="transmembrane region" description="Helical" evidence="7">
    <location>
        <begin position="101"/>
        <end position="124"/>
    </location>
</feature>
<evidence type="ECO:0000256" key="5">
    <source>
        <dbReference type="ARBA" id="ARBA00022989"/>
    </source>
</evidence>
<evidence type="ECO:0000313" key="8">
    <source>
        <dbReference type="EMBL" id="SUX11004.1"/>
    </source>
</evidence>
<keyword evidence="3" id="KW-1003">Cell membrane</keyword>
<name>A0A381DJX4_9BACT</name>
<dbReference type="InterPro" id="IPR045621">
    <property type="entry name" value="BPD_transp_1_N"/>
</dbReference>
<keyword evidence="4 7" id="KW-0812">Transmembrane</keyword>
<dbReference type="Proteomes" id="UP000254920">
    <property type="component" value="Unassembled WGS sequence"/>
</dbReference>
<gene>
    <name evidence="8" type="primary">dppB</name>
    <name evidence="8" type="ORF">NCTC12475_01218</name>
</gene>
<dbReference type="CDD" id="cd06261">
    <property type="entry name" value="TM_PBP2"/>
    <property type="match status" value="1"/>
</dbReference>
<dbReference type="InterPro" id="IPR000515">
    <property type="entry name" value="MetI-like"/>
</dbReference>
<dbReference type="Gene3D" id="1.10.3720.10">
    <property type="entry name" value="MetI-like"/>
    <property type="match status" value="1"/>
</dbReference>
<protein>
    <submittedName>
        <fullName evidence="8">Peptide ABC transporter permease</fullName>
    </submittedName>
</protein>
<keyword evidence="5 7" id="KW-1133">Transmembrane helix</keyword>
<dbReference type="InterPro" id="IPR035906">
    <property type="entry name" value="MetI-like_sf"/>
</dbReference>
<feature type="transmembrane region" description="Helical" evidence="7">
    <location>
        <begin position="12"/>
        <end position="30"/>
    </location>
</feature>
<proteinExistence type="inferred from homology"/>
<evidence type="ECO:0000313" key="9">
    <source>
        <dbReference type="Proteomes" id="UP000254920"/>
    </source>
</evidence>
<evidence type="ECO:0000256" key="6">
    <source>
        <dbReference type="ARBA" id="ARBA00023136"/>
    </source>
</evidence>
<evidence type="ECO:0000256" key="3">
    <source>
        <dbReference type="ARBA" id="ARBA00022475"/>
    </source>
</evidence>